<keyword evidence="2" id="KW-0645">Protease</keyword>
<dbReference type="InterPro" id="IPR038765">
    <property type="entry name" value="Papain-like_cys_pep_sf"/>
</dbReference>
<comment type="similarity">
    <text evidence="1">Belongs to the peptidase C48 family.</text>
</comment>
<sequence length="279" mass="31098">MSDSTGQDVLLQAANPIQEYLKTMATFQPGSASVPKIKDTDVVFAKVPQQPNGFNCGIYLLYFAQLFLFHASEWESKTPIPQMRTQVRYVIQFLSKQPTGPTHCAIDDGPHPIQDKGKEKLKEKAIPSTHKELRPRPAQKRPAVEDADTNTCKRKKMEKRQGLMPDKHGDSMVTEFWDMIKRAQHLAKTCQISDDPPAQSSRSNTLVTLVQKALQSDERVRVANNANIISYLKLGKKINAMALAMDGTRSFQTKAKTLVNQIMEIPGVKDHGAAGNILT</sequence>
<feature type="domain" description="Ubiquitin-like protease family profile" evidence="5">
    <location>
        <begin position="1"/>
        <end position="67"/>
    </location>
</feature>
<dbReference type="SUPFAM" id="SSF54001">
    <property type="entry name" value="Cysteine proteinases"/>
    <property type="match status" value="1"/>
</dbReference>
<dbReference type="InterPro" id="IPR003653">
    <property type="entry name" value="Peptidase_C48_C"/>
</dbReference>
<evidence type="ECO:0000256" key="1">
    <source>
        <dbReference type="ARBA" id="ARBA00005234"/>
    </source>
</evidence>
<reference evidence="6 7" key="1">
    <citation type="journal article" date="2018" name="New Phytol.">
        <title>Phylogenomics of Endogonaceae and evolution of mycorrhizas within Mucoromycota.</title>
        <authorList>
            <person name="Chang Y."/>
            <person name="Desiro A."/>
            <person name="Na H."/>
            <person name="Sandor L."/>
            <person name="Lipzen A."/>
            <person name="Clum A."/>
            <person name="Barry K."/>
            <person name="Grigoriev I.V."/>
            <person name="Martin F.M."/>
            <person name="Stajich J.E."/>
            <person name="Smith M.E."/>
            <person name="Bonito G."/>
            <person name="Spatafora J.W."/>
        </authorList>
    </citation>
    <scope>NUCLEOTIDE SEQUENCE [LARGE SCALE GENOMIC DNA]</scope>
    <source>
        <strain evidence="6 7">AD002</strain>
    </source>
</reference>
<feature type="region of interest" description="Disordered" evidence="4">
    <location>
        <begin position="128"/>
        <end position="167"/>
    </location>
</feature>
<dbReference type="Pfam" id="PF02902">
    <property type="entry name" value="Peptidase_C48"/>
    <property type="match status" value="1"/>
</dbReference>
<evidence type="ECO:0000256" key="3">
    <source>
        <dbReference type="ARBA" id="ARBA00022801"/>
    </source>
</evidence>
<evidence type="ECO:0000259" key="5">
    <source>
        <dbReference type="PROSITE" id="PS50600"/>
    </source>
</evidence>
<dbReference type="GO" id="GO:0008234">
    <property type="term" value="F:cysteine-type peptidase activity"/>
    <property type="evidence" value="ECO:0007669"/>
    <property type="project" value="InterPro"/>
</dbReference>
<dbReference type="EMBL" id="RBNJ01014966">
    <property type="protein sequence ID" value="RUS24759.1"/>
    <property type="molecule type" value="Genomic_DNA"/>
</dbReference>
<accession>A0A433Q4L9</accession>
<evidence type="ECO:0000313" key="6">
    <source>
        <dbReference type="EMBL" id="RUS24759.1"/>
    </source>
</evidence>
<organism evidence="6 7">
    <name type="scientific">Jimgerdemannia flammicorona</name>
    <dbReference type="NCBI Taxonomy" id="994334"/>
    <lineage>
        <taxon>Eukaryota</taxon>
        <taxon>Fungi</taxon>
        <taxon>Fungi incertae sedis</taxon>
        <taxon>Mucoromycota</taxon>
        <taxon>Mucoromycotina</taxon>
        <taxon>Endogonomycetes</taxon>
        <taxon>Endogonales</taxon>
        <taxon>Endogonaceae</taxon>
        <taxon>Jimgerdemannia</taxon>
    </lineage>
</organism>
<gene>
    <name evidence="6" type="ORF">BC938DRAFT_473104</name>
</gene>
<evidence type="ECO:0000256" key="2">
    <source>
        <dbReference type="ARBA" id="ARBA00022670"/>
    </source>
</evidence>
<keyword evidence="7" id="KW-1185">Reference proteome</keyword>
<proteinExistence type="inferred from homology"/>
<comment type="caution">
    <text evidence="6">The sequence shown here is derived from an EMBL/GenBank/DDBJ whole genome shotgun (WGS) entry which is preliminary data.</text>
</comment>
<evidence type="ECO:0000313" key="7">
    <source>
        <dbReference type="Proteomes" id="UP000274822"/>
    </source>
</evidence>
<name>A0A433Q4L9_9FUNG</name>
<dbReference type="Proteomes" id="UP000274822">
    <property type="component" value="Unassembled WGS sequence"/>
</dbReference>
<evidence type="ECO:0000256" key="4">
    <source>
        <dbReference type="SAM" id="MobiDB-lite"/>
    </source>
</evidence>
<keyword evidence="3" id="KW-0378">Hydrolase</keyword>
<dbReference type="AlphaFoldDB" id="A0A433Q4L9"/>
<dbReference type="PROSITE" id="PS50600">
    <property type="entry name" value="ULP_PROTEASE"/>
    <property type="match status" value="1"/>
</dbReference>
<dbReference type="GO" id="GO:0019783">
    <property type="term" value="F:ubiquitin-like protein peptidase activity"/>
    <property type="evidence" value="ECO:0007669"/>
    <property type="project" value="UniProtKB-ARBA"/>
</dbReference>
<dbReference type="GO" id="GO:0006508">
    <property type="term" value="P:proteolysis"/>
    <property type="evidence" value="ECO:0007669"/>
    <property type="project" value="UniProtKB-KW"/>
</dbReference>
<protein>
    <recommendedName>
        <fullName evidence="5">Ubiquitin-like protease family profile domain-containing protein</fullName>
    </recommendedName>
</protein>
<dbReference type="Gene3D" id="1.10.418.20">
    <property type="match status" value="1"/>
</dbReference>